<gene>
    <name evidence="2" type="ORF">SAMN05444159_7349</name>
</gene>
<evidence type="ECO:0000313" key="3">
    <source>
        <dbReference type="Proteomes" id="UP000189935"/>
    </source>
</evidence>
<dbReference type="PANTHER" id="PTHR35525:SF3">
    <property type="entry name" value="BLL6575 PROTEIN"/>
    <property type="match status" value="1"/>
</dbReference>
<dbReference type="InterPro" id="IPR010852">
    <property type="entry name" value="ABATE"/>
</dbReference>
<dbReference type="Gene3D" id="1.10.3300.10">
    <property type="entry name" value="Jann2411-like domain"/>
    <property type="match status" value="1"/>
</dbReference>
<dbReference type="AlphaFoldDB" id="A0A1M7F249"/>
<accession>A0A1M7F249</accession>
<name>A0A1M7F249_9BRAD</name>
<evidence type="ECO:0000313" key="2">
    <source>
        <dbReference type="EMBL" id="SHL97788.1"/>
    </source>
</evidence>
<dbReference type="SUPFAM" id="SSF160904">
    <property type="entry name" value="Jann2411-like"/>
    <property type="match status" value="1"/>
</dbReference>
<organism evidence="2 3">
    <name type="scientific">Bradyrhizobium lablabi</name>
    <dbReference type="NCBI Taxonomy" id="722472"/>
    <lineage>
        <taxon>Bacteria</taxon>
        <taxon>Pseudomonadati</taxon>
        <taxon>Pseudomonadota</taxon>
        <taxon>Alphaproteobacteria</taxon>
        <taxon>Hyphomicrobiales</taxon>
        <taxon>Nitrobacteraceae</taxon>
        <taxon>Bradyrhizobium</taxon>
    </lineage>
</organism>
<dbReference type="Proteomes" id="UP000189935">
    <property type="component" value="Chromosome I"/>
</dbReference>
<dbReference type="InterPro" id="IPR021005">
    <property type="entry name" value="Znf_CGNR"/>
</dbReference>
<dbReference type="Pfam" id="PF07336">
    <property type="entry name" value="ABATE"/>
    <property type="match status" value="1"/>
</dbReference>
<reference evidence="2 3" key="1">
    <citation type="submission" date="2016-11" db="EMBL/GenBank/DDBJ databases">
        <authorList>
            <person name="Jaros S."/>
            <person name="Januszkiewicz K."/>
            <person name="Wedrychowicz H."/>
        </authorList>
    </citation>
    <scope>NUCLEOTIDE SEQUENCE [LARGE SCALE GENOMIC DNA]</scope>
    <source>
        <strain evidence="2 3">GAS499</strain>
    </source>
</reference>
<dbReference type="EMBL" id="LT670844">
    <property type="protein sequence ID" value="SHL97788.1"/>
    <property type="molecule type" value="Genomic_DNA"/>
</dbReference>
<proteinExistence type="predicted"/>
<dbReference type="PANTHER" id="PTHR35525">
    <property type="entry name" value="BLL6575 PROTEIN"/>
    <property type="match status" value="1"/>
</dbReference>
<feature type="domain" description="Zinc finger CGNR" evidence="1">
    <location>
        <begin position="163"/>
        <end position="206"/>
    </location>
</feature>
<dbReference type="Pfam" id="PF11706">
    <property type="entry name" value="zf-CGNR"/>
    <property type="match status" value="1"/>
</dbReference>
<sequence length="210" mass="23643">MLSTSKCVLLVSEMSKESKKFKVPDELANLYDFANSLDVRHFTHHGVAHLQGDELAGPRQLGAWMARRGLLWTGAKIMPAMFDVALQLRGSVRDYLQCDPAERRRNKDAIRSLNDALKLFPLAVEARRDGGMVLRPARRDALAGLSAISAELYDGSITGTLDRLKMCAAEECRRVFFDRSKPATRRWCMSTLCGNRIKTRAYRERQRAAG</sequence>
<evidence type="ECO:0000259" key="1">
    <source>
        <dbReference type="Pfam" id="PF11706"/>
    </source>
</evidence>
<protein>
    <submittedName>
        <fullName evidence="2">Putative stress-induced transcription regulator</fullName>
    </submittedName>
</protein>
<dbReference type="InterPro" id="IPR023286">
    <property type="entry name" value="ABATE_dom_sf"/>
</dbReference>